<name>A0A1H4AE83_9BACT</name>
<organism evidence="2 3">
    <name type="scientific">Arachidicoccus rhizosphaerae</name>
    <dbReference type="NCBI Taxonomy" id="551991"/>
    <lineage>
        <taxon>Bacteria</taxon>
        <taxon>Pseudomonadati</taxon>
        <taxon>Bacteroidota</taxon>
        <taxon>Chitinophagia</taxon>
        <taxon>Chitinophagales</taxon>
        <taxon>Chitinophagaceae</taxon>
        <taxon>Arachidicoccus</taxon>
    </lineage>
</organism>
<dbReference type="Pfam" id="PF04238">
    <property type="entry name" value="DUF420"/>
    <property type="match status" value="1"/>
</dbReference>
<accession>A0A1H4AE83</accession>
<dbReference type="STRING" id="551991.SAMN05192529_11467"/>
<evidence type="ECO:0000256" key="1">
    <source>
        <dbReference type="SAM" id="Phobius"/>
    </source>
</evidence>
<evidence type="ECO:0000313" key="2">
    <source>
        <dbReference type="EMBL" id="SEA34230.1"/>
    </source>
</evidence>
<keyword evidence="1" id="KW-0812">Transmembrane</keyword>
<feature type="transmembrane region" description="Helical" evidence="1">
    <location>
        <begin position="24"/>
        <end position="42"/>
    </location>
</feature>
<dbReference type="AlphaFoldDB" id="A0A1H4AE83"/>
<protein>
    <submittedName>
        <fullName evidence="2">Putative membrane protein</fullName>
    </submittedName>
</protein>
<feature type="transmembrane region" description="Helical" evidence="1">
    <location>
        <begin position="54"/>
        <end position="77"/>
    </location>
</feature>
<sequence>MSQPTKIAPLGASIAKNDKKAKRYIGLFSVIVFLVIIALGKYKLTQVDLGFNPHVFGLISAVINTIVTFVLIAALIAVKTKHYLLHKKLMITALVLSVLFLVAYIGHNLFAGETRFGGTGVIRTVYLTLLSTHILLAAVMLPVILFTAYRGLTGEWTKHKKIARITWPLWLYIAISGPVIYWMISPYYS</sequence>
<dbReference type="OrthoDB" id="9811380at2"/>
<feature type="transmembrane region" description="Helical" evidence="1">
    <location>
        <begin position="126"/>
        <end position="149"/>
    </location>
</feature>
<feature type="transmembrane region" description="Helical" evidence="1">
    <location>
        <begin position="89"/>
        <end position="106"/>
    </location>
</feature>
<keyword evidence="3" id="KW-1185">Reference proteome</keyword>
<keyword evidence="1" id="KW-0472">Membrane</keyword>
<keyword evidence="1" id="KW-1133">Transmembrane helix</keyword>
<reference evidence="2 3" key="1">
    <citation type="submission" date="2016-10" db="EMBL/GenBank/DDBJ databases">
        <authorList>
            <person name="de Groot N.N."/>
        </authorList>
    </citation>
    <scope>NUCLEOTIDE SEQUENCE [LARGE SCALE GENOMIC DNA]</scope>
    <source>
        <strain evidence="2 3">Vu-144</strain>
    </source>
</reference>
<dbReference type="EMBL" id="FNQY01000014">
    <property type="protein sequence ID" value="SEA34230.1"/>
    <property type="molecule type" value="Genomic_DNA"/>
</dbReference>
<feature type="transmembrane region" description="Helical" evidence="1">
    <location>
        <begin position="169"/>
        <end position="188"/>
    </location>
</feature>
<dbReference type="PANTHER" id="PTHR37692">
    <property type="entry name" value="HYPOTHETICAL MEMBRANE SPANNING PROTEIN"/>
    <property type="match status" value="1"/>
</dbReference>
<proteinExistence type="predicted"/>
<dbReference type="Proteomes" id="UP000199041">
    <property type="component" value="Unassembled WGS sequence"/>
</dbReference>
<dbReference type="RefSeq" id="WP_091398988.1">
    <property type="nucleotide sequence ID" value="NZ_FNQY01000014.1"/>
</dbReference>
<dbReference type="PANTHER" id="PTHR37692:SF1">
    <property type="entry name" value="DUF420 DOMAIN-CONTAINING PROTEIN"/>
    <property type="match status" value="1"/>
</dbReference>
<dbReference type="InterPro" id="IPR007352">
    <property type="entry name" value="DUF420"/>
</dbReference>
<gene>
    <name evidence="2" type="ORF">SAMN05192529_11467</name>
</gene>
<evidence type="ECO:0000313" key="3">
    <source>
        <dbReference type="Proteomes" id="UP000199041"/>
    </source>
</evidence>